<dbReference type="EnsemblPlants" id="AET3Gv20178900.20">
    <property type="protein sequence ID" value="AET3Gv20178900.20"/>
    <property type="gene ID" value="AET3Gv20178900"/>
</dbReference>
<dbReference type="Gramene" id="AET3Gv20178900.20">
    <property type="protein sequence ID" value="AET3Gv20178900.20"/>
    <property type="gene ID" value="AET3Gv20178900"/>
</dbReference>
<dbReference type="Gramene" id="AET3Gv20178900.5">
    <property type="protein sequence ID" value="AET3Gv20178900.5"/>
    <property type="gene ID" value="AET3Gv20178900"/>
</dbReference>
<accession>A0A453E0M0</accession>
<organism evidence="2 3">
    <name type="scientific">Aegilops tauschii subsp. strangulata</name>
    <name type="common">Goatgrass</name>
    <dbReference type="NCBI Taxonomy" id="200361"/>
    <lineage>
        <taxon>Eukaryota</taxon>
        <taxon>Viridiplantae</taxon>
        <taxon>Streptophyta</taxon>
        <taxon>Embryophyta</taxon>
        <taxon>Tracheophyta</taxon>
        <taxon>Spermatophyta</taxon>
        <taxon>Magnoliopsida</taxon>
        <taxon>Liliopsida</taxon>
        <taxon>Poales</taxon>
        <taxon>Poaceae</taxon>
        <taxon>BOP clade</taxon>
        <taxon>Pooideae</taxon>
        <taxon>Triticodae</taxon>
        <taxon>Triticeae</taxon>
        <taxon>Triticinae</taxon>
        <taxon>Aegilops</taxon>
    </lineage>
</organism>
<dbReference type="EnsemblPlants" id="AET3Gv20178900.5">
    <property type="protein sequence ID" value="AET3Gv20178900.5"/>
    <property type="gene ID" value="AET3Gv20178900"/>
</dbReference>
<sequence>MDISMKLERDVYKCYVYTTNLSIRTKSGSEPTANRQLSHSNLHNNPVTQIYAIVAGYDITTTTEENWSRAPRCGLPEAEKLGGGSTTMPTRSLPLQAAHCHVVEQQDEHLVVDGGDSTADGWTSSSLSVAGAPSTASKGTATAPQ</sequence>
<feature type="region of interest" description="Disordered" evidence="1">
    <location>
        <begin position="112"/>
        <end position="145"/>
    </location>
</feature>
<reference evidence="3" key="2">
    <citation type="journal article" date="2017" name="Nat. Plants">
        <title>The Aegilops tauschii genome reveals multiple impacts of transposons.</title>
        <authorList>
            <person name="Zhao G."/>
            <person name="Zou C."/>
            <person name="Li K."/>
            <person name="Wang K."/>
            <person name="Li T."/>
            <person name="Gao L."/>
            <person name="Zhang X."/>
            <person name="Wang H."/>
            <person name="Yang Z."/>
            <person name="Liu X."/>
            <person name="Jiang W."/>
            <person name="Mao L."/>
            <person name="Kong X."/>
            <person name="Jiao Y."/>
            <person name="Jia J."/>
        </authorList>
    </citation>
    <scope>NUCLEOTIDE SEQUENCE [LARGE SCALE GENOMIC DNA]</scope>
    <source>
        <strain evidence="3">cv. AL8/78</strain>
    </source>
</reference>
<feature type="compositionally biased region" description="Polar residues" evidence="1">
    <location>
        <begin position="120"/>
        <end position="145"/>
    </location>
</feature>
<evidence type="ECO:0000256" key="1">
    <source>
        <dbReference type="SAM" id="MobiDB-lite"/>
    </source>
</evidence>
<dbReference type="Proteomes" id="UP000015105">
    <property type="component" value="Chromosome 3D"/>
</dbReference>
<dbReference type="EnsemblPlants" id="AET3Gv20178900.12">
    <property type="protein sequence ID" value="AET3Gv20178900.12"/>
    <property type="gene ID" value="AET3Gv20178900"/>
</dbReference>
<reference evidence="3" key="1">
    <citation type="journal article" date="2014" name="Science">
        <title>Ancient hybridizations among the ancestral genomes of bread wheat.</title>
        <authorList>
            <consortium name="International Wheat Genome Sequencing Consortium,"/>
            <person name="Marcussen T."/>
            <person name="Sandve S.R."/>
            <person name="Heier L."/>
            <person name="Spannagl M."/>
            <person name="Pfeifer M."/>
            <person name="Jakobsen K.S."/>
            <person name="Wulff B.B."/>
            <person name="Steuernagel B."/>
            <person name="Mayer K.F."/>
            <person name="Olsen O.A."/>
        </authorList>
    </citation>
    <scope>NUCLEOTIDE SEQUENCE [LARGE SCALE GENOMIC DNA]</scope>
    <source>
        <strain evidence="3">cv. AL8/78</strain>
    </source>
</reference>
<keyword evidence="3" id="KW-1185">Reference proteome</keyword>
<evidence type="ECO:0000313" key="3">
    <source>
        <dbReference type="Proteomes" id="UP000015105"/>
    </source>
</evidence>
<protein>
    <submittedName>
        <fullName evidence="2">Uncharacterized protein</fullName>
    </submittedName>
</protein>
<reference evidence="2" key="4">
    <citation type="submission" date="2019-03" db="UniProtKB">
        <authorList>
            <consortium name="EnsemblPlants"/>
        </authorList>
    </citation>
    <scope>IDENTIFICATION</scope>
</reference>
<evidence type="ECO:0000313" key="2">
    <source>
        <dbReference type="EnsemblPlants" id="AET3Gv20178900.12"/>
    </source>
</evidence>
<dbReference type="Gramene" id="AET3Gv20178900.3">
    <property type="protein sequence ID" value="AET3Gv20178900.3"/>
    <property type="gene ID" value="AET3Gv20178900"/>
</dbReference>
<reference evidence="2" key="5">
    <citation type="journal article" date="2021" name="G3 (Bethesda)">
        <title>Aegilops tauschii genome assembly Aet v5.0 features greater sequence contiguity and improved annotation.</title>
        <authorList>
            <person name="Wang L."/>
            <person name="Zhu T."/>
            <person name="Rodriguez J.C."/>
            <person name="Deal K.R."/>
            <person name="Dubcovsky J."/>
            <person name="McGuire P.E."/>
            <person name="Lux T."/>
            <person name="Spannagl M."/>
            <person name="Mayer K.F.X."/>
            <person name="Baldrich P."/>
            <person name="Meyers B.C."/>
            <person name="Huo N."/>
            <person name="Gu Y.Q."/>
            <person name="Zhou H."/>
            <person name="Devos K.M."/>
            <person name="Bennetzen J.L."/>
            <person name="Unver T."/>
            <person name="Budak H."/>
            <person name="Gulick P.J."/>
            <person name="Galiba G."/>
            <person name="Kalapos B."/>
            <person name="Nelson D.R."/>
            <person name="Li P."/>
            <person name="You F.M."/>
            <person name="Luo M.C."/>
            <person name="Dvorak J."/>
        </authorList>
    </citation>
    <scope>NUCLEOTIDE SEQUENCE [LARGE SCALE GENOMIC DNA]</scope>
    <source>
        <strain evidence="2">cv. AL8/78</strain>
    </source>
</reference>
<name>A0A453E0M0_AEGTS</name>
<proteinExistence type="predicted"/>
<dbReference type="Gramene" id="AET3Gv20178900.12">
    <property type="protein sequence ID" value="AET3Gv20178900.12"/>
    <property type="gene ID" value="AET3Gv20178900"/>
</dbReference>
<feature type="region of interest" description="Disordered" evidence="1">
    <location>
        <begin position="71"/>
        <end position="91"/>
    </location>
</feature>
<dbReference type="AlphaFoldDB" id="A0A453E0M0"/>
<dbReference type="EnsemblPlants" id="AET3Gv20178900.3">
    <property type="protein sequence ID" value="AET3Gv20178900.3"/>
    <property type="gene ID" value="AET3Gv20178900"/>
</dbReference>
<reference evidence="2" key="3">
    <citation type="journal article" date="2017" name="Nature">
        <title>Genome sequence of the progenitor of the wheat D genome Aegilops tauschii.</title>
        <authorList>
            <person name="Luo M.C."/>
            <person name="Gu Y.Q."/>
            <person name="Puiu D."/>
            <person name="Wang H."/>
            <person name="Twardziok S.O."/>
            <person name="Deal K.R."/>
            <person name="Huo N."/>
            <person name="Zhu T."/>
            <person name="Wang L."/>
            <person name="Wang Y."/>
            <person name="McGuire P.E."/>
            <person name="Liu S."/>
            <person name="Long H."/>
            <person name="Ramasamy R.K."/>
            <person name="Rodriguez J.C."/>
            <person name="Van S.L."/>
            <person name="Yuan L."/>
            <person name="Wang Z."/>
            <person name="Xia Z."/>
            <person name="Xiao L."/>
            <person name="Anderson O.D."/>
            <person name="Ouyang S."/>
            <person name="Liang Y."/>
            <person name="Zimin A.V."/>
            <person name="Pertea G."/>
            <person name="Qi P."/>
            <person name="Bennetzen J.L."/>
            <person name="Dai X."/>
            <person name="Dawson M.W."/>
            <person name="Muller H.G."/>
            <person name="Kugler K."/>
            <person name="Rivarola-Duarte L."/>
            <person name="Spannagl M."/>
            <person name="Mayer K.F.X."/>
            <person name="Lu F.H."/>
            <person name="Bevan M.W."/>
            <person name="Leroy P."/>
            <person name="Li P."/>
            <person name="You F.M."/>
            <person name="Sun Q."/>
            <person name="Liu Z."/>
            <person name="Lyons E."/>
            <person name="Wicker T."/>
            <person name="Salzberg S.L."/>
            <person name="Devos K.M."/>
            <person name="Dvorak J."/>
        </authorList>
    </citation>
    <scope>NUCLEOTIDE SEQUENCE [LARGE SCALE GENOMIC DNA]</scope>
    <source>
        <strain evidence="2">cv. AL8/78</strain>
    </source>
</reference>